<evidence type="ECO:0000313" key="3">
    <source>
        <dbReference type="Proteomes" id="UP001152798"/>
    </source>
</evidence>
<reference evidence="2" key="1">
    <citation type="submission" date="2022-01" db="EMBL/GenBank/DDBJ databases">
        <authorList>
            <person name="King R."/>
        </authorList>
    </citation>
    <scope>NUCLEOTIDE SEQUENCE</scope>
</reference>
<organism evidence="2 3">
    <name type="scientific">Nezara viridula</name>
    <name type="common">Southern green stink bug</name>
    <name type="synonym">Cimex viridulus</name>
    <dbReference type="NCBI Taxonomy" id="85310"/>
    <lineage>
        <taxon>Eukaryota</taxon>
        <taxon>Metazoa</taxon>
        <taxon>Ecdysozoa</taxon>
        <taxon>Arthropoda</taxon>
        <taxon>Hexapoda</taxon>
        <taxon>Insecta</taxon>
        <taxon>Pterygota</taxon>
        <taxon>Neoptera</taxon>
        <taxon>Paraneoptera</taxon>
        <taxon>Hemiptera</taxon>
        <taxon>Heteroptera</taxon>
        <taxon>Panheteroptera</taxon>
        <taxon>Pentatomomorpha</taxon>
        <taxon>Pentatomoidea</taxon>
        <taxon>Pentatomidae</taxon>
        <taxon>Pentatominae</taxon>
        <taxon>Nezara</taxon>
    </lineage>
</organism>
<dbReference type="EMBL" id="OV725081">
    <property type="protein sequence ID" value="CAH1401694.1"/>
    <property type="molecule type" value="Genomic_DNA"/>
</dbReference>
<dbReference type="Proteomes" id="UP001152798">
    <property type="component" value="Chromosome 5"/>
</dbReference>
<evidence type="ECO:0000313" key="2">
    <source>
        <dbReference type="EMBL" id="CAH1401694.1"/>
    </source>
</evidence>
<dbReference type="AlphaFoldDB" id="A0A9P0MQY1"/>
<evidence type="ECO:0008006" key="4">
    <source>
        <dbReference type="Google" id="ProtNLM"/>
    </source>
</evidence>
<gene>
    <name evidence="2" type="ORF">NEZAVI_LOCUS10663</name>
</gene>
<sequence length="63" mass="7134">MKILILSAFLVIFYLNLISTAPDHNIKKRYIFFPTATSNLTGWTQTVVTLAQFLFGPNPYILG</sequence>
<keyword evidence="3" id="KW-1185">Reference proteome</keyword>
<protein>
    <recommendedName>
        <fullName evidence="4">Neuropeptide</fullName>
    </recommendedName>
</protein>
<name>A0A9P0MQY1_NEZVI</name>
<feature type="signal peptide" evidence="1">
    <location>
        <begin position="1"/>
        <end position="20"/>
    </location>
</feature>
<evidence type="ECO:0000256" key="1">
    <source>
        <dbReference type="SAM" id="SignalP"/>
    </source>
</evidence>
<feature type="chain" id="PRO_5040432809" description="Neuropeptide" evidence="1">
    <location>
        <begin position="21"/>
        <end position="63"/>
    </location>
</feature>
<proteinExistence type="predicted"/>
<keyword evidence="1" id="KW-0732">Signal</keyword>
<accession>A0A9P0MQY1</accession>